<keyword evidence="2" id="KW-0963">Cytoplasm</keyword>
<evidence type="ECO:0000256" key="2">
    <source>
        <dbReference type="PIRNR" id="PIRNR003107"/>
    </source>
</evidence>
<dbReference type="RefSeq" id="WP_377379618.1">
    <property type="nucleotide sequence ID" value="NZ_JBHSSW010000017.1"/>
</dbReference>
<dbReference type="PANTHER" id="PTHR42930:SF3">
    <property type="entry name" value="PHOSPHATE-SPECIFIC TRANSPORT SYSTEM ACCESSORY PROTEIN PHOU"/>
    <property type="match status" value="1"/>
</dbReference>
<comment type="similarity">
    <text evidence="1 2">Belongs to the PhoU family.</text>
</comment>
<sequence>MVQGHTVKAFTSELNALTHDVLRMGGLAEAMISDMATAFAEGDLELAQRVIGADREVDELEARIEREIMRLLALRQPVAQDLRSIIAALKVSNDLERIGDLSKNVCKRLIEMGDDLTSVGKGSVERMSRAVRLQLKSVLDAYSTENPQEAIDVWLNDEEIDEHYNSMFREVLTYMMEDPRMISMGAHLLFIAKNLERIGDHCTNIAEVVHFYVTGDELPLTRPKVSEMGRTKEA</sequence>
<comment type="caution">
    <text evidence="4">The sequence shown here is derived from an EMBL/GenBank/DDBJ whole genome shotgun (WGS) entry which is preliminary data.</text>
</comment>
<feature type="domain" description="PhoU" evidence="3">
    <location>
        <begin position="124"/>
        <end position="209"/>
    </location>
</feature>
<feature type="domain" description="PhoU" evidence="3">
    <location>
        <begin position="21"/>
        <end position="108"/>
    </location>
</feature>
<organism evidence="4 5">
    <name type="scientific">Ponticaulis profundi</name>
    <dbReference type="NCBI Taxonomy" id="2665222"/>
    <lineage>
        <taxon>Bacteria</taxon>
        <taxon>Pseudomonadati</taxon>
        <taxon>Pseudomonadota</taxon>
        <taxon>Alphaproteobacteria</taxon>
        <taxon>Hyphomonadales</taxon>
        <taxon>Hyphomonadaceae</taxon>
        <taxon>Ponticaulis</taxon>
    </lineage>
</organism>
<keyword evidence="2" id="KW-0592">Phosphate transport</keyword>
<keyword evidence="2" id="KW-0813">Transport</keyword>
<dbReference type="NCBIfam" id="TIGR02135">
    <property type="entry name" value="phoU_full"/>
    <property type="match status" value="1"/>
</dbReference>
<evidence type="ECO:0000313" key="4">
    <source>
        <dbReference type="EMBL" id="MFC6198956.1"/>
    </source>
</evidence>
<dbReference type="SUPFAM" id="SSF109755">
    <property type="entry name" value="PhoU-like"/>
    <property type="match status" value="1"/>
</dbReference>
<dbReference type="Pfam" id="PF01895">
    <property type="entry name" value="PhoU"/>
    <property type="match status" value="2"/>
</dbReference>
<dbReference type="PIRSF" id="PIRSF003107">
    <property type="entry name" value="PhoU"/>
    <property type="match status" value="1"/>
</dbReference>
<dbReference type="PANTHER" id="PTHR42930">
    <property type="entry name" value="PHOSPHATE-SPECIFIC TRANSPORT SYSTEM ACCESSORY PROTEIN PHOU"/>
    <property type="match status" value="1"/>
</dbReference>
<proteinExistence type="inferred from homology"/>
<evidence type="ECO:0000313" key="5">
    <source>
        <dbReference type="Proteomes" id="UP001596303"/>
    </source>
</evidence>
<name>A0ABW1SBN6_9PROT</name>
<gene>
    <name evidence="4" type="primary">phoU</name>
    <name evidence="4" type="ORF">ACFQDM_12755</name>
</gene>
<comment type="subunit">
    <text evidence="2">Homodimer.</text>
</comment>
<dbReference type="EMBL" id="JBHSSW010000017">
    <property type="protein sequence ID" value="MFC6198956.1"/>
    <property type="molecule type" value="Genomic_DNA"/>
</dbReference>
<protein>
    <recommendedName>
        <fullName evidence="2">Phosphate-specific transport system accessory protein PhoU</fullName>
    </recommendedName>
</protein>
<dbReference type="InterPro" id="IPR026022">
    <property type="entry name" value="PhoU_dom"/>
</dbReference>
<reference evidence="5" key="1">
    <citation type="journal article" date="2019" name="Int. J. Syst. Evol. Microbiol.">
        <title>The Global Catalogue of Microorganisms (GCM) 10K type strain sequencing project: providing services to taxonomists for standard genome sequencing and annotation.</title>
        <authorList>
            <consortium name="The Broad Institute Genomics Platform"/>
            <consortium name="The Broad Institute Genome Sequencing Center for Infectious Disease"/>
            <person name="Wu L."/>
            <person name="Ma J."/>
        </authorList>
    </citation>
    <scope>NUCLEOTIDE SEQUENCE [LARGE SCALE GENOMIC DNA]</scope>
    <source>
        <strain evidence="5">CGMCC-1.15741</strain>
    </source>
</reference>
<evidence type="ECO:0000259" key="3">
    <source>
        <dbReference type="Pfam" id="PF01895"/>
    </source>
</evidence>
<comment type="function">
    <text evidence="2">Plays a role in the regulation of phosphate uptake.</text>
</comment>
<dbReference type="Proteomes" id="UP001596303">
    <property type="component" value="Unassembled WGS sequence"/>
</dbReference>
<accession>A0ABW1SBN6</accession>
<comment type="subcellular location">
    <subcellularLocation>
        <location evidence="2">Cytoplasm</location>
    </subcellularLocation>
</comment>
<evidence type="ECO:0000256" key="1">
    <source>
        <dbReference type="ARBA" id="ARBA00008107"/>
    </source>
</evidence>
<dbReference type="InterPro" id="IPR038078">
    <property type="entry name" value="PhoU-like_sf"/>
</dbReference>
<dbReference type="InterPro" id="IPR028366">
    <property type="entry name" value="PhoU"/>
</dbReference>
<keyword evidence="5" id="KW-1185">Reference proteome</keyword>
<dbReference type="Gene3D" id="1.20.58.220">
    <property type="entry name" value="Phosphate transport system protein phou homolog 2, domain 2"/>
    <property type="match status" value="1"/>
</dbReference>